<feature type="region of interest" description="Disordered" evidence="1">
    <location>
        <begin position="128"/>
        <end position="241"/>
    </location>
</feature>
<organism evidence="3 4">
    <name type="scientific">Camelina sativa</name>
    <name type="common">False flax</name>
    <name type="synonym">Myagrum sativum</name>
    <dbReference type="NCBI Taxonomy" id="90675"/>
    <lineage>
        <taxon>Eukaryota</taxon>
        <taxon>Viridiplantae</taxon>
        <taxon>Streptophyta</taxon>
        <taxon>Embryophyta</taxon>
        <taxon>Tracheophyta</taxon>
        <taxon>Spermatophyta</taxon>
        <taxon>Magnoliopsida</taxon>
        <taxon>eudicotyledons</taxon>
        <taxon>Gunneridae</taxon>
        <taxon>Pentapetalae</taxon>
        <taxon>rosids</taxon>
        <taxon>malvids</taxon>
        <taxon>Brassicales</taxon>
        <taxon>Brassicaceae</taxon>
        <taxon>Camelineae</taxon>
        <taxon>Camelina</taxon>
    </lineage>
</organism>
<protein>
    <submittedName>
        <fullName evidence="4">Uncharacterized protein At4g02000-like</fullName>
    </submittedName>
</protein>
<feature type="domain" description="Zinc knuckle CX2CX4HX4C" evidence="2">
    <location>
        <begin position="58"/>
        <end position="106"/>
    </location>
</feature>
<proteinExistence type="predicted"/>
<feature type="compositionally biased region" description="Basic and acidic residues" evidence="1">
    <location>
        <begin position="186"/>
        <end position="206"/>
    </location>
</feature>
<dbReference type="PANTHER" id="PTHR31286:SF162">
    <property type="entry name" value="DUF4283 DOMAIN-CONTAINING PROTEIN-RELATED"/>
    <property type="match status" value="1"/>
</dbReference>
<evidence type="ECO:0000313" key="4">
    <source>
        <dbReference type="RefSeq" id="XP_010418624.1"/>
    </source>
</evidence>
<sequence>MLKPALDLWVQVRGIPLPYVSETTVRFIANNTLGEVVELDFNEETSTQIAFIRLKIRIGISDRLRFFRRVRFESGEGAMIGFEYEKLIRICTNCCRINHDSNHFPYLAPPIVHEDCLEVPIFPAREESEGSDLRRVPEAPQLEQSSELSSYSPISQPPRPVHPAPSLEEFLAAHHLHRGPSSSSRSLKESSDSRKAKGKLELGESSKRRKGKQIQVEPVRNTRQCRKDPGVRFYPVNPEPP</sequence>
<dbReference type="RefSeq" id="XP_010418624.1">
    <property type="nucleotide sequence ID" value="XM_010420322.1"/>
</dbReference>
<evidence type="ECO:0000256" key="1">
    <source>
        <dbReference type="SAM" id="MobiDB-lite"/>
    </source>
</evidence>
<reference evidence="3" key="1">
    <citation type="journal article" date="2014" name="Nat. Commun.">
        <title>The emerging biofuel crop Camelina sativa retains a highly undifferentiated hexaploid genome structure.</title>
        <authorList>
            <person name="Kagale S."/>
            <person name="Koh C."/>
            <person name="Nixon J."/>
            <person name="Bollina V."/>
            <person name="Clarke W.E."/>
            <person name="Tuteja R."/>
            <person name="Spillane C."/>
            <person name="Robinson S.J."/>
            <person name="Links M.G."/>
            <person name="Clarke C."/>
            <person name="Higgins E.E."/>
            <person name="Huebert T."/>
            <person name="Sharpe A.G."/>
            <person name="Parkin I.A."/>
        </authorList>
    </citation>
    <scope>NUCLEOTIDE SEQUENCE [LARGE SCALE GENOMIC DNA]</scope>
    <source>
        <strain evidence="3">cv. DH55</strain>
    </source>
</reference>
<dbReference type="GeneID" id="104704197"/>
<evidence type="ECO:0000313" key="3">
    <source>
        <dbReference type="Proteomes" id="UP000694864"/>
    </source>
</evidence>
<dbReference type="Proteomes" id="UP000694864">
    <property type="component" value="Chromosome 7"/>
</dbReference>
<dbReference type="InterPro" id="IPR025836">
    <property type="entry name" value="Zn_knuckle_CX2CX4HX4C"/>
</dbReference>
<dbReference type="Pfam" id="PF14392">
    <property type="entry name" value="zf-CCHC_4"/>
    <property type="match status" value="1"/>
</dbReference>
<dbReference type="InterPro" id="IPR040256">
    <property type="entry name" value="At4g02000-like"/>
</dbReference>
<name>A0ABM0T002_CAMSA</name>
<feature type="compositionally biased region" description="Low complexity" evidence="1">
    <location>
        <begin position="138"/>
        <end position="154"/>
    </location>
</feature>
<dbReference type="PANTHER" id="PTHR31286">
    <property type="entry name" value="GLYCINE-RICH CELL WALL STRUCTURAL PROTEIN 1.8-LIKE"/>
    <property type="match status" value="1"/>
</dbReference>
<evidence type="ECO:0000259" key="2">
    <source>
        <dbReference type="Pfam" id="PF14392"/>
    </source>
</evidence>
<accession>A0ABM0T002</accession>
<gene>
    <name evidence="4" type="primary">LOC104704197</name>
</gene>
<reference evidence="4" key="2">
    <citation type="submission" date="2025-08" db="UniProtKB">
        <authorList>
            <consortium name="RefSeq"/>
        </authorList>
    </citation>
    <scope>IDENTIFICATION</scope>
    <source>
        <tissue evidence="4">Leaf</tissue>
    </source>
</reference>
<keyword evidence="3" id="KW-1185">Reference proteome</keyword>
<feature type="compositionally biased region" description="Basic and acidic residues" evidence="1">
    <location>
        <begin position="128"/>
        <end position="137"/>
    </location>
</feature>